<evidence type="ECO:0000313" key="2">
    <source>
        <dbReference type="Proteomes" id="UP000059542"/>
    </source>
</evidence>
<name>A0A0U4C9W9_9BACT</name>
<organism evidence="1 2">
    <name type="scientific">Hymenobacter sedentarius</name>
    <dbReference type="NCBI Taxonomy" id="1411621"/>
    <lineage>
        <taxon>Bacteria</taxon>
        <taxon>Pseudomonadati</taxon>
        <taxon>Bacteroidota</taxon>
        <taxon>Cytophagia</taxon>
        <taxon>Cytophagales</taxon>
        <taxon>Hymenobacteraceae</taxon>
        <taxon>Hymenobacter</taxon>
    </lineage>
</organism>
<keyword evidence="2" id="KW-1185">Reference proteome</keyword>
<protein>
    <submittedName>
        <fullName evidence="1">Uncharacterized protein</fullName>
    </submittedName>
</protein>
<proteinExistence type="predicted"/>
<dbReference type="AlphaFoldDB" id="A0A0U4C9W9"/>
<accession>A0A0U4C9W9</accession>
<dbReference type="KEGG" id="hyg:AUC43_07615"/>
<sequence>MQRYVASSGYITETYHVSYHAGEGQQHVYQAGAPCPFVAILQAVAAFAERCTVPLLGATVQGHAARIVSAAEQAFSGAPAPAPVPVPEVVCAECGEGRDAFGQCRCYVPAPHLVASAA</sequence>
<evidence type="ECO:0000313" key="1">
    <source>
        <dbReference type="EMBL" id="ALW84969.1"/>
    </source>
</evidence>
<dbReference type="EMBL" id="CP013909">
    <property type="protein sequence ID" value="ALW84969.1"/>
    <property type="molecule type" value="Genomic_DNA"/>
</dbReference>
<reference evidence="1 2" key="1">
    <citation type="submission" date="2015-12" db="EMBL/GenBank/DDBJ databases">
        <authorList>
            <person name="Shamseldin A."/>
            <person name="Moawad H."/>
            <person name="Abd El-Rahim W.M."/>
            <person name="Sadowsky M.J."/>
        </authorList>
    </citation>
    <scope>NUCLEOTIDE SEQUENCE [LARGE SCALE GENOMIC DNA]</scope>
    <source>
        <strain evidence="1 2">DG5B</strain>
    </source>
</reference>
<dbReference type="Proteomes" id="UP000059542">
    <property type="component" value="Chromosome"/>
</dbReference>
<gene>
    <name evidence="1" type="ORF">AUC43_07615</name>
</gene>